<protein>
    <submittedName>
        <fullName evidence="1">Uncharacterized protein</fullName>
    </submittedName>
</protein>
<feature type="non-terminal residue" evidence="1">
    <location>
        <position position="1"/>
    </location>
</feature>
<keyword evidence="3" id="KW-1185">Reference proteome</keyword>
<proteinExistence type="predicted"/>
<dbReference type="Proteomes" id="UP000433483">
    <property type="component" value="Unassembled WGS sequence"/>
</dbReference>
<dbReference type="AlphaFoldDB" id="A0A6A3PAR2"/>
<dbReference type="Proteomes" id="UP000441208">
    <property type="component" value="Unassembled WGS sequence"/>
</dbReference>
<comment type="caution">
    <text evidence="1">The sequence shown here is derived from an EMBL/GenBank/DDBJ whole genome shotgun (WGS) entry which is preliminary data.</text>
</comment>
<organism evidence="1 4">
    <name type="scientific">Phytophthora fragariae</name>
    <dbReference type="NCBI Taxonomy" id="53985"/>
    <lineage>
        <taxon>Eukaryota</taxon>
        <taxon>Sar</taxon>
        <taxon>Stramenopiles</taxon>
        <taxon>Oomycota</taxon>
        <taxon>Peronosporomycetes</taxon>
        <taxon>Peronosporales</taxon>
        <taxon>Peronosporaceae</taxon>
        <taxon>Phytophthora</taxon>
    </lineage>
</organism>
<evidence type="ECO:0000313" key="3">
    <source>
        <dbReference type="Proteomes" id="UP000433483"/>
    </source>
</evidence>
<gene>
    <name evidence="2" type="ORF">PF005_g32101</name>
    <name evidence="1" type="ORF">PF007_g33067</name>
</gene>
<evidence type="ECO:0000313" key="4">
    <source>
        <dbReference type="Proteomes" id="UP000441208"/>
    </source>
</evidence>
<name>A0A6A3PAR2_9STRA</name>
<evidence type="ECO:0000313" key="1">
    <source>
        <dbReference type="EMBL" id="KAE9052991.1"/>
    </source>
</evidence>
<accession>A0A6A3PAR2</accession>
<sequence>KPSDIRVSSSEWEGSVNSNLEQIRGANSKLYIPNFANFWIA</sequence>
<reference evidence="3 4" key="1">
    <citation type="submission" date="2018-08" db="EMBL/GenBank/DDBJ databases">
        <title>Genomic investigation of the strawberry pathogen Phytophthora fragariae indicates pathogenicity is determined by transcriptional variation in three key races.</title>
        <authorList>
            <person name="Adams T.M."/>
            <person name="Armitage A.D."/>
            <person name="Sobczyk M.K."/>
            <person name="Bates H.J."/>
            <person name="Dunwell J.M."/>
            <person name="Nellist C.F."/>
            <person name="Harrison R.J."/>
        </authorList>
    </citation>
    <scope>NUCLEOTIDE SEQUENCE [LARGE SCALE GENOMIC DNA]</scope>
    <source>
        <strain evidence="2 3">NOV-27</strain>
        <strain evidence="1 4">NOV-71</strain>
    </source>
</reference>
<dbReference type="EMBL" id="QXFZ01011791">
    <property type="protein sequence ID" value="KAE9052991.1"/>
    <property type="molecule type" value="Genomic_DNA"/>
</dbReference>
<evidence type="ECO:0000313" key="2">
    <source>
        <dbReference type="EMBL" id="KAE9159284.1"/>
    </source>
</evidence>
<dbReference type="EMBL" id="QXGB01007355">
    <property type="protein sequence ID" value="KAE9159284.1"/>
    <property type="molecule type" value="Genomic_DNA"/>
</dbReference>